<sequence>MWRILHLDSRNLLETSSLVILAVGNQDLMLNGSTQRDLYCWQIQN</sequence>
<reference evidence="1 2" key="1">
    <citation type="journal article" date="2006" name="Science">
        <title>The genome of black cottonwood, Populus trichocarpa (Torr. &amp; Gray).</title>
        <authorList>
            <person name="Tuskan G.A."/>
            <person name="Difazio S."/>
            <person name="Jansson S."/>
            <person name="Bohlmann J."/>
            <person name="Grigoriev I."/>
            <person name="Hellsten U."/>
            <person name="Putnam N."/>
            <person name="Ralph S."/>
            <person name="Rombauts S."/>
            <person name="Salamov A."/>
            <person name="Schein J."/>
            <person name="Sterck L."/>
            <person name="Aerts A."/>
            <person name="Bhalerao R.R."/>
            <person name="Bhalerao R.P."/>
            <person name="Blaudez D."/>
            <person name="Boerjan W."/>
            <person name="Brun A."/>
            <person name="Brunner A."/>
            <person name="Busov V."/>
            <person name="Campbell M."/>
            <person name="Carlson J."/>
            <person name="Chalot M."/>
            <person name="Chapman J."/>
            <person name="Chen G.L."/>
            <person name="Cooper D."/>
            <person name="Coutinho P.M."/>
            <person name="Couturier J."/>
            <person name="Covert S."/>
            <person name="Cronk Q."/>
            <person name="Cunningham R."/>
            <person name="Davis J."/>
            <person name="Degroeve S."/>
            <person name="Dejardin A."/>
            <person name="Depamphilis C."/>
            <person name="Detter J."/>
            <person name="Dirks B."/>
            <person name="Dubchak I."/>
            <person name="Duplessis S."/>
            <person name="Ehlting J."/>
            <person name="Ellis B."/>
            <person name="Gendler K."/>
            <person name="Goodstein D."/>
            <person name="Gribskov M."/>
            <person name="Grimwood J."/>
            <person name="Groover A."/>
            <person name="Gunter L."/>
            <person name="Hamberger B."/>
            <person name="Heinze B."/>
            <person name="Helariutta Y."/>
            <person name="Henrissat B."/>
            <person name="Holligan D."/>
            <person name="Holt R."/>
            <person name="Huang W."/>
            <person name="Islam-Faridi N."/>
            <person name="Jones S."/>
            <person name="Jones-Rhoades M."/>
            <person name="Jorgensen R."/>
            <person name="Joshi C."/>
            <person name="Kangasjarvi J."/>
            <person name="Karlsson J."/>
            <person name="Kelleher C."/>
            <person name="Kirkpatrick R."/>
            <person name="Kirst M."/>
            <person name="Kohler A."/>
            <person name="Kalluri U."/>
            <person name="Larimer F."/>
            <person name="Leebens-Mack J."/>
            <person name="Leple J.C."/>
            <person name="Locascio P."/>
            <person name="Lou Y."/>
            <person name="Lucas S."/>
            <person name="Martin F."/>
            <person name="Montanini B."/>
            <person name="Napoli C."/>
            <person name="Nelson D.R."/>
            <person name="Nelson C."/>
            <person name="Nieminen K."/>
            <person name="Nilsson O."/>
            <person name="Pereda V."/>
            <person name="Peter G."/>
            <person name="Philippe R."/>
            <person name="Pilate G."/>
            <person name="Poliakov A."/>
            <person name="Razumovskaya J."/>
            <person name="Richardson P."/>
            <person name="Rinaldi C."/>
            <person name="Ritland K."/>
            <person name="Rouze P."/>
            <person name="Ryaboy D."/>
            <person name="Schmutz J."/>
            <person name="Schrader J."/>
            <person name="Segerman B."/>
            <person name="Shin H."/>
            <person name="Siddiqui A."/>
            <person name="Sterky F."/>
            <person name="Terry A."/>
            <person name="Tsai C.J."/>
            <person name="Uberbacher E."/>
            <person name="Unneberg P."/>
            <person name="Vahala J."/>
            <person name="Wall K."/>
            <person name="Wessler S."/>
            <person name="Yang G."/>
            <person name="Yin T."/>
            <person name="Douglas C."/>
            <person name="Marra M."/>
            <person name="Sandberg G."/>
            <person name="Van de Peer Y."/>
            <person name="Rokhsar D."/>
        </authorList>
    </citation>
    <scope>NUCLEOTIDE SEQUENCE [LARGE SCALE GENOMIC DNA]</scope>
    <source>
        <strain evidence="2">cv. Nisqually</strain>
    </source>
</reference>
<dbReference type="InParanoid" id="A0A3N7F5U3"/>
<name>A0A3N7F5U3_POPTR</name>
<dbReference type="Proteomes" id="UP000006729">
    <property type="component" value="Chromosome 6"/>
</dbReference>
<evidence type="ECO:0000313" key="1">
    <source>
        <dbReference type="EMBL" id="RQO92119.1"/>
    </source>
</evidence>
<evidence type="ECO:0000313" key="2">
    <source>
        <dbReference type="Proteomes" id="UP000006729"/>
    </source>
</evidence>
<proteinExistence type="predicted"/>
<accession>A0A3N7F5U3</accession>
<keyword evidence="2" id="KW-1185">Reference proteome</keyword>
<organism evidence="1 2">
    <name type="scientific">Populus trichocarpa</name>
    <name type="common">Western balsam poplar</name>
    <name type="synonym">Populus balsamifera subsp. trichocarpa</name>
    <dbReference type="NCBI Taxonomy" id="3694"/>
    <lineage>
        <taxon>Eukaryota</taxon>
        <taxon>Viridiplantae</taxon>
        <taxon>Streptophyta</taxon>
        <taxon>Embryophyta</taxon>
        <taxon>Tracheophyta</taxon>
        <taxon>Spermatophyta</taxon>
        <taxon>Magnoliopsida</taxon>
        <taxon>eudicotyledons</taxon>
        <taxon>Gunneridae</taxon>
        <taxon>Pentapetalae</taxon>
        <taxon>rosids</taxon>
        <taxon>fabids</taxon>
        <taxon>Malpighiales</taxon>
        <taxon>Salicaceae</taxon>
        <taxon>Saliceae</taxon>
        <taxon>Populus</taxon>
    </lineage>
</organism>
<gene>
    <name evidence="1" type="ORF">POPTR_006G235732</name>
</gene>
<dbReference type="AlphaFoldDB" id="A0A3N7F5U3"/>
<dbReference type="EMBL" id="CM009295">
    <property type="protein sequence ID" value="RQO92119.1"/>
    <property type="molecule type" value="Genomic_DNA"/>
</dbReference>
<protein>
    <submittedName>
        <fullName evidence="1">Uncharacterized protein</fullName>
    </submittedName>
</protein>